<dbReference type="AlphaFoldDB" id="A0A196SK32"/>
<feature type="coiled-coil region" evidence="1">
    <location>
        <begin position="425"/>
        <end position="452"/>
    </location>
</feature>
<dbReference type="EMBL" id="LXWW01000032">
    <property type="protein sequence ID" value="OAO17410.1"/>
    <property type="molecule type" value="Genomic_DNA"/>
</dbReference>
<organism evidence="3 4">
    <name type="scientific">Blastocystis sp. subtype 1 (strain ATCC 50177 / NandII)</name>
    <dbReference type="NCBI Taxonomy" id="478820"/>
    <lineage>
        <taxon>Eukaryota</taxon>
        <taxon>Sar</taxon>
        <taxon>Stramenopiles</taxon>
        <taxon>Bigyra</taxon>
        <taxon>Opalozoa</taxon>
        <taxon>Opalinata</taxon>
        <taxon>Blastocystidae</taxon>
        <taxon>Blastocystis</taxon>
    </lineage>
</organism>
<evidence type="ECO:0000313" key="3">
    <source>
        <dbReference type="EMBL" id="OAO17410.1"/>
    </source>
</evidence>
<accession>A0A196SK32</accession>
<keyword evidence="1" id="KW-0175">Coiled coil</keyword>
<proteinExistence type="predicted"/>
<evidence type="ECO:0000256" key="1">
    <source>
        <dbReference type="SAM" id="Coils"/>
    </source>
</evidence>
<protein>
    <submittedName>
        <fullName evidence="3">Uncharacterized protein</fullName>
    </submittedName>
</protein>
<sequence length="486" mass="54772">MSRRTSLAGIDELGRALMQSSTSVDDQVFFFSSPQRPAPFTVSDSDDSDDSLLKEIADKANLNSNAWKAYVSEKEPSDNAKAFENFHLLYLTFNIGVGTIYVDQDRLFWKGHNVQSSAITICWEMSRVKDIHFYLQSHDSPYCSIDIWSNRAASESPIDSFVFSRECEDDLDISIACQDLSSFQRYLMSSYTSIKQDSKRYIEHLLKCYVLYSRAHPQSAYVNHLRDCVASASSYPLANPQSLSAKDRKGVNTSIDRRDQQRILLPYRQALMTTLTIQEELKAARFRSLGVEVQRSPHPEKGLWQYTDAATRLPLSPEEFVKRWYAWHDAAPQPFEVEQEGELYKRLAANDAACPNPKIGSNEATSPPAPRRRSSPMSSPPRLHTRAAEDGVVPVRSRVHGAVKGAVPSGVEMKGAVPSSVDTVVELFEEYVEAMEERKMKMLEELEAITRKCSEDQEAITSRFIVQLQEKGITSSTLDSVVTSLH</sequence>
<keyword evidence="4" id="KW-1185">Reference proteome</keyword>
<name>A0A196SK32_BLAHN</name>
<gene>
    <name evidence="3" type="ORF">AV274_0874</name>
</gene>
<dbReference type="Proteomes" id="UP000078348">
    <property type="component" value="Unassembled WGS sequence"/>
</dbReference>
<evidence type="ECO:0000313" key="4">
    <source>
        <dbReference type="Proteomes" id="UP000078348"/>
    </source>
</evidence>
<dbReference type="OrthoDB" id="205297at2759"/>
<evidence type="ECO:0000256" key="2">
    <source>
        <dbReference type="SAM" id="MobiDB-lite"/>
    </source>
</evidence>
<reference evidence="3 4" key="1">
    <citation type="submission" date="2016-05" db="EMBL/GenBank/DDBJ databases">
        <title>Nuclear genome of Blastocystis sp. subtype 1 NandII.</title>
        <authorList>
            <person name="Gentekaki E."/>
            <person name="Curtis B."/>
            <person name="Stairs C."/>
            <person name="Eme L."/>
            <person name="Herman E."/>
            <person name="Klimes V."/>
            <person name="Arias M.C."/>
            <person name="Elias M."/>
            <person name="Hilliou F."/>
            <person name="Klute M."/>
            <person name="Malik S.-B."/>
            <person name="Pightling A."/>
            <person name="Rachubinski R."/>
            <person name="Salas D."/>
            <person name="Schlacht A."/>
            <person name="Suga H."/>
            <person name="Archibald J."/>
            <person name="Ball S.G."/>
            <person name="Clark G."/>
            <person name="Dacks J."/>
            <person name="Van Der Giezen M."/>
            <person name="Tsaousis A."/>
            <person name="Roger A."/>
        </authorList>
    </citation>
    <scope>NUCLEOTIDE SEQUENCE [LARGE SCALE GENOMIC DNA]</scope>
    <source>
        <strain evidence="4">ATCC 50177 / NandII</strain>
    </source>
</reference>
<comment type="caution">
    <text evidence="3">The sequence shown here is derived from an EMBL/GenBank/DDBJ whole genome shotgun (WGS) entry which is preliminary data.</text>
</comment>
<feature type="region of interest" description="Disordered" evidence="2">
    <location>
        <begin position="352"/>
        <end position="391"/>
    </location>
</feature>